<gene>
    <name evidence="1" type="ORF">CY0110_15822</name>
</gene>
<evidence type="ECO:0000313" key="2">
    <source>
        <dbReference type="Proteomes" id="UP000003781"/>
    </source>
</evidence>
<keyword evidence="2" id="KW-1185">Reference proteome</keyword>
<dbReference type="Proteomes" id="UP000003781">
    <property type="component" value="Unassembled WGS sequence"/>
</dbReference>
<accession>A3IHJ6</accession>
<evidence type="ECO:0000313" key="1">
    <source>
        <dbReference type="EMBL" id="EAZ93278.1"/>
    </source>
</evidence>
<dbReference type="AlphaFoldDB" id="A3IHJ6"/>
<organism evidence="1 2">
    <name type="scientific">Crocosphaera chwakensis CCY0110</name>
    <dbReference type="NCBI Taxonomy" id="391612"/>
    <lineage>
        <taxon>Bacteria</taxon>
        <taxon>Bacillati</taxon>
        <taxon>Cyanobacteriota</taxon>
        <taxon>Cyanophyceae</taxon>
        <taxon>Oscillatoriophycideae</taxon>
        <taxon>Chroococcales</taxon>
        <taxon>Aphanothecaceae</taxon>
        <taxon>Crocosphaera</taxon>
        <taxon>Crocosphaera chwakensis</taxon>
    </lineage>
</organism>
<name>A3IHJ6_9CHRO</name>
<dbReference type="EMBL" id="AAXW01000002">
    <property type="protein sequence ID" value="EAZ93278.1"/>
    <property type="molecule type" value="Genomic_DNA"/>
</dbReference>
<sequence>MVLVFRVVVPIELFIIGTWSVINF</sequence>
<comment type="caution">
    <text evidence="1">The sequence shown here is derived from an EMBL/GenBank/DDBJ whole genome shotgun (WGS) entry which is preliminary data.</text>
</comment>
<reference evidence="1 2" key="1">
    <citation type="submission" date="2007-03" db="EMBL/GenBank/DDBJ databases">
        <authorList>
            <person name="Stal L."/>
            <person name="Ferriera S."/>
            <person name="Johnson J."/>
            <person name="Kravitz S."/>
            <person name="Beeson K."/>
            <person name="Sutton G."/>
            <person name="Rogers Y.-H."/>
            <person name="Friedman R."/>
            <person name="Frazier M."/>
            <person name="Venter J.C."/>
        </authorList>
    </citation>
    <scope>NUCLEOTIDE SEQUENCE [LARGE SCALE GENOMIC DNA]</scope>
    <source>
        <strain evidence="1 2">CCY0110</strain>
    </source>
</reference>
<protein>
    <submittedName>
        <fullName evidence="1">Uncharacterized protein</fullName>
    </submittedName>
</protein>
<proteinExistence type="predicted"/>